<dbReference type="Proteomes" id="UP000298656">
    <property type="component" value="Chromosome 2"/>
</dbReference>
<reference evidence="2 3" key="1">
    <citation type="submission" date="2019-05" db="EMBL/GenBank/DDBJ databases">
        <title>Burkholderia sp. DHOD12, isolated from subtropical forest soil.</title>
        <authorList>
            <person name="Gao Z.-H."/>
            <person name="Qiu L.-H."/>
        </authorList>
    </citation>
    <scope>NUCLEOTIDE SEQUENCE [LARGE SCALE GENOMIC DNA]</scope>
    <source>
        <strain evidence="2 3">DHOD12</strain>
    </source>
</reference>
<evidence type="ECO:0000313" key="2">
    <source>
        <dbReference type="EMBL" id="QCP52582.1"/>
    </source>
</evidence>
<accession>A0A4P8IU32</accession>
<evidence type="ECO:0000256" key="1">
    <source>
        <dbReference type="SAM" id="Phobius"/>
    </source>
</evidence>
<dbReference type="KEGG" id="tvl:FAZ95_25835"/>
<name>A0A4P8IU32_9BURK</name>
<keyword evidence="3" id="KW-1185">Reference proteome</keyword>
<keyword evidence="1" id="KW-0472">Membrane</keyword>
<organism evidence="2 3">
    <name type="scientific">Trinickia violacea</name>
    <dbReference type="NCBI Taxonomy" id="2571746"/>
    <lineage>
        <taxon>Bacteria</taxon>
        <taxon>Pseudomonadati</taxon>
        <taxon>Pseudomonadota</taxon>
        <taxon>Betaproteobacteria</taxon>
        <taxon>Burkholderiales</taxon>
        <taxon>Burkholderiaceae</taxon>
        <taxon>Trinickia</taxon>
    </lineage>
</organism>
<proteinExistence type="predicted"/>
<feature type="transmembrane region" description="Helical" evidence="1">
    <location>
        <begin position="44"/>
        <end position="61"/>
    </location>
</feature>
<dbReference type="OrthoDB" id="9102487at2"/>
<dbReference type="AlphaFoldDB" id="A0A4P8IU32"/>
<sequence length="105" mass="10894">MDTHSTGKLFGGALIGAIVTAAAEVIFGCLGIPSGPYAHAAIQGAAPIAVAACVLFPRPILLRTVLRSRRDPLLFDEDLNAMLIGRAFGMVVGFPIGIALCSKIF</sequence>
<protein>
    <submittedName>
        <fullName evidence="2">Uncharacterized protein</fullName>
    </submittedName>
</protein>
<dbReference type="EMBL" id="CP040078">
    <property type="protein sequence ID" value="QCP52582.1"/>
    <property type="molecule type" value="Genomic_DNA"/>
</dbReference>
<evidence type="ECO:0000313" key="3">
    <source>
        <dbReference type="Proteomes" id="UP000298656"/>
    </source>
</evidence>
<keyword evidence="1" id="KW-1133">Transmembrane helix</keyword>
<dbReference type="RefSeq" id="WP_137335353.1">
    <property type="nucleotide sequence ID" value="NZ_CP040078.1"/>
</dbReference>
<gene>
    <name evidence="2" type="ORF">FAZ95_25835</name>
</gene>
<feature type="transmembrane region" description="Helical" evidence="1">
    <location>
        <begin position="12"/>
        <end position="32"/>
    </location>
</feature>
<keyword evidence="1" id="KW-0812">Transmembrane</keyword>
<feature type="transmembrane region" description="Helical" evidence="1">
    <location>
        <begin position="81"/>
        <end position="101"/>
    </location>
</feature>